<dbReference type="OrthoDB" id="2855280at2"/>
<evidence type="ECO:0000313" key="2">
    <source>
        <dbReference type="Proteomes" id="UP000031014"/>
    </source>
</evidence>
<name>A0A0A8WWZ0_MESS1</name>
<organism evidence="1 2">
    <name type="scientific">Mesobacillus selenatarsenatis (strain DSM 18680 / JCM 14380 / FERM P-15431 / SF-1)</name>
    <dbReference type="NCBI Taxonomy" id="1321606"/>
    <lineage>
        <taxon>Bacteria</taxon>
        <taxon>Bacillati</taxon>
        <taxon>Bacillota</taxon>
        <taxon>Bacilli</taxon>
        <taxon>Bacillales</taxon>
        <taxon>Bacillaceae</taxon>
        <taxon>Mesobacillus</taxon>
    </lineage>
</organism>
<dbReference type="EMBL" id="BASE01000008">
    <property type="protein sequence ID" value="GAM12138.1"/>
    <property type="molecule type" value="Genomic_DNA"/>
</dbReference>
<accession>A0A0A8WWZ0</accession>
<protein>
    <submittedName>
        <fullName evidence="1">Uncharacterized protein</fullName>
    </submittedName>
</protein>
<proteinExistence type="predicted"/>
<keyword evidence="2" id="KW-1185">Reference proteome</keyword>
<dbReference type="Proteomes" id="UP000031014">
    <property type="component" value="Unassembled WGS sequence"/>
</dbReference>
<gene>
    <name evidence="1" type="ORF">SAMD00020551_0267</name>
</gene>
<sequence length="342" mass="39052">MKKKMLMYGTSFVILFLILFALDKYKIYKEEEPPIPDISVEGVSINAHPGPYDWRGSKKSTENPVEMLAGLPGDKVKEDNTLTIAFPEGGQPKKITVSEWDSFSKEQTDYDYLEGFPIPYSHKSWGIVYLIINAEWKNDSVSYYLKLNVEQNYYGDMLAKKEGALTAMAVVPSGEGANYDLPAEAKKPLERFEIYDDIEFVKEEFPGLSSWAPSTIPMYFVFNNEYLTYTAKDKAQMIQYLEAVPKPPYLGLLAPRDGEIRVLAVVPPGEKELTDSDPEIKGLLNTFEVRDDLEEVKKEFPGLRDLTAAALPVYYVFNDKKPLKTTFEKEELIIFIEFYKNK</sequence>
<evidence type="ECO:0000313" key="1">
    <source>
        <dbReference type="EMBL" id="GAM12138.1"/>
    </source>
</evidence>
<comment type="caution">
    <text evidence="1">The sequence shown here is derived from an EMBL/GenBank/DDBJ whole genome shotgun (WGS) entry which is preliminary data.</text>
</comment>
<reference evidence="1 2" key="1">
    <citation type="submission" date="2013-06" db="EMBL/GenBank/DDBJ databases">
        <title>Whole genome shotgun sequence of Bacillus selenatarsenatis SF-1.</title>
        <authorList>
            <person name="Kuroda M."/>
            <person name="Sei K."/>
            <person name="Yamashita M."/>
            <person name="Ike M."/>
        </authorList>
    </citation>
    <scope>NUCLEOTIDE SEQUENCE [LARGE SCALE GENOMIC DNA]</scope>
    <source>
        <strain evidence="1 2">SF-1</strain>
    </source>
</reference>
<dbReference type="AlphaFoldDB" id="A0A0A8WWZ0"/>
<dbReference type="RefSeq" id="WP_041964099.1">
    <property type="nucleotide sequence ID" value="NZ_BASE01000008.1"/>
</dbReference>